<gene>
    <name evidence="1" type="ORF">MM415B00915_0008</name>
</gene>
<protein>
    <submittedName>
        <fullName evidence="1">Uncharacterized protein</fullName>
    </submittedName>
</protein>
<sequence length="138" mass="16346">MEWEIGLSNGESWNRKQLYKEKDLSPFRRLLKYMKDGDLSITSFKIILPSCFLHLPSTKGKIQSEIEPLYFWIETNERFGGYLGSQLKSIEIKESVSYRLGDTRVYYWVNENNNVWCQILPLNHKKEKEIEKTYVGTV</sequence>
<name>A0A6M3IWC8_9ZZZZ</name>
<reference evidence="1" key="1">
    <citation type="submission" date="2020-03" db="EMBL/GenBank/DDBJ databases">
        <title>The deep terrestrial virosphere.</title>
        <authorList>
            <person name="Holmfeldt K."/>
            <person name="Nilsson E."/>
            <person name="Simone D."/>
            <person name="Lopez-Fernandez M."/>
            <person name="Wu X."/>
            <person name="de Brujin I."/>
            <person name="Lundin D."/>
            <person name="Andersson A."/>
            <person name="Bertilsson S."/>
            <person name="Dopson M."/>
        </authorList>
    </citation>
    <scope>NUCLEOTIDE SEQUENCE</scope>
    <source>
        <strain evidence="1">MM415B00915</strain>
    </source>
</reference>
<accession>A0A6M3IWC8</accession>
<proteinExistence type="predicted"/>
<organism evidence="1">
    <name type="scientific">viral metagenome</name>
    <dbReference type="NCBI Taxonomy" id="1070528"/>
    <lineage>
        <taxon>unclassified sequences</taxon>
        <taxon>metagenomes</taxon>
        <taxon>organismal metagenomes</taxon>
    </lineage>
</organism>
<evidence type="ECO:0000313" key="1">
    <source>
        <dbReference type="EMBL" id="QJA61584.1"/>
    </source>
</evidence>
<dbReference type="AlphaFoldDB" id="A0A6M3IWC8"/>
<dbReference type="EMBL" id="MT141446">
    <property type="protein sequence ID" value="QJA61584.1"/>
    <property type="molecule type" value="Genomic_DNA"/>
</dbReference>